<proteinExistence type="predicted"/>
<keyword evidence="3" id="KW-1185">Reference proteome</keyword>
<dbReference type="AlphaFoldDB" id="A0A941J5B5"/>
<accession>A0A941J5B5</accession>
<comment type="caution">
    <text evidence="2">The sequence shown here is derived from an EMBL/GenBank/DDBJ whole genome shotgun (WGS) entry which is preliminary data.</text>
</comment>
<sequence>MSPAAEAVRATGAATLFTAKLLMRSRFSLIAAVVQPVIYASVAGLVLGSGTTAGSL</sequence>
<organism evidence="2 3">
    <name type="scientific">Streptomyces tuirus</name>
    <dbReference type="NCBI Taxonomy" id="68278"/>
    <lineage>
        <taxon>Bacteria</taxon>
        <taxon>Bacillati</taxon>
        <taxon>Actinomycetota</taxon>
        <taxon>Actinomycetes</taxon>
        <taxon>Kitasatosporales</taxon>
        <taxon>Streptomycetaceae</taxon>
        <taxon>Streptomyces</taxon>
    </lineage>
</organism>
<gene>
    <name evidence="2" type="ORF">KEF29_32685</name>
</gene>
<reference evidence="2 3" key="1">
    <citation type="submission" date="2021-04" db="EMBL/GenBank/DDBJ databases">
        <title>Characterization of the biosynthetic gene cluster of new lipopeptides with antitumor activity in the genome of the marine Streptomyces PHM034.</title>
        <authorList>
            <person name="Ceniceros A."/>
            <person name="Canedo L."/>
            <person name="Mendez C."/>
            <person name="Olano C."/>
            <person name="Schleissner C."/>
            <person name="Cuevas C."/>
            <person name="De La Calle F."/>
            <person name="Salas J.A."/>
        </authorList>
    </citation>
    <scope>NUCLEOTIDE SEQUENCE [LARGE SCALE GENOMIC DNA]</scope>
    <source>
        <strain evidence="2 3">PHM034</strain>
    </source>
</reference>
<keyword evidence="1" id="KW-0812">Transmembrane</keyword>
<dbReference type="EMBL" id="JAGTPG010000002">
    <property type="protein sequence ID" value="MBR8642541.1"/>
    <property type="molecule type" value="Genomic_DNA"/>
</dbReference>
<keyword evidence="1" id="KW-1133">Transmembrane helix</keyword>
<name>A0A941J5B5_9ACTN</name>
<keyword evidence="1" id="KW-0472">Membrane</keyword>
<protein>
    <submittedName>
        <fullName evidence="2">Uncharacterized protein</fullName>
    </submittedName>
</protein>
<evidence type="ECO:0000256" key="1">
    <source>
        <dbReference type="SAM" id="Phobius"/>
    </source>
</evidence>
<evidence type="ECO:0000313" key="3">
    <source>
        <dbReference type="Proteomes" id="UP000682308"/>
    </source>
</evidence>
<evidence type="ECO:0000313" key="2">
    <source>
        <dbReference type="EMBL" id="MBR8642541.1"/>
    </source>
</evidence>
<feature type="transmembrane region" description="Helical" evidence="1">
    <location>
        <begin position="27"/>
        <end position="47"/>
    </location>
</feature>
<dbReference type="Proteomes" id="UP000682308">
    <property type="component" value="Unassembled WGS sequence"/>
</dbReference>